<dbReference type="Proteomes" id="UP000663829">
    <property type="component" value="Unassembled WGS sequence"/>
</dbReference>
<evidence type="ECO:0000256" key="5">
    <source>
        <dbReference type="SAM" id="MobiDB-lite"/>
    </source>
</evidence>
<organism evidence="6 8">
    <name type="scientific">Didymodactylos carnosus</name>
    <dbReference type="NCBI Taxonomy" id="1234261"/>
    <lineage>
        <taxon>Eukaryota</taxon>
        <taxon>Metazoa</taxon>
        <taxon>Spiralia</taxon>
        <taxon>Gnathifera</taxon>
        <taxon>Rotifera</taxon>
        <taxon>Eurotatoria</taxon>
        <taxon>Bdelloidea</taxon>
        <taxon>Philodinida</taxon>
        <taxon>Philodinidae</taxon>
        <taxon>Didymodactylos</taxon>
    </lineage>
</organism>
<evidence type="ECO:0000313" key="7">
    <source>
        <dbReference type="EMBL" id="CAF4007967.1"/>
    </source>
</evidence>
<dbReference type="SUPFAM" id="SSF56399">
    <property type="entry name" value="ADP-ribosylation"/>
    <property type="match status" value="1"/>
</dbReference>
<dbReference type="SMART" id="SM00028">
    <property type="entry name" value="TPR"/>
    <property type="match status" value="10"/>
</dbReference>
<keyword evidence="4" id="KW-0175">Coiled coil</keyword>
<feature type="repeat" description="TPR" evidence="3">
    <location>
        <begin position="353"/>
        <end position="386"/>
    </location>
</feature>
<feature type="region of interest" description="Disordered" evidence="5">
    <location>
        <begin position="1400"/>
        <end position="1428"/>
    </location>
</feature>
<dbReference type="Pfam" id="PF13181">
    <property type="entry name" value="TPR_8"/>
    <property type="match status" value="1"/>
</dbReference>
<dbReference type="PANTHER" id="PTHR45641">
    <property type="entry name" value="TETRATRICOPEPTIDE REPEAT PROTEIN (AFU_ORTHOLOGUE AFUA_6G03870)"/>
    <property type="match status" value="1"/>
</dbReference>
<dbReference type="EMBL" id="CAJOBC010011408">
    <property type="protein sequence ID" value="CAF4007967.1"/>
    <property type="molecule type" value="Genomic_DNA"/>
</dbReference>
<evidence type="ECO:0000313" key="6">
    <source>
        <dbReference type="EMBL" id="CAF1243511.1"/>
    </source>
</evidence>
<reference evidence="6" key="1">
    <citation type="submission" date="2021-02" db="EMBL/GenBank/DDBJ databases">
        <authorList>
            <person name="Nowell W R."/>
        </authorList>
    </citation>
    <scope>NUCLEOTIDE SEQUENCE</scope>
</reference>
<dbReference type="Gene3D" id="3.90.176.10">
    <property type="entry name" value="Toxin ADP-ribosyltransferase, Chain A, domain 1"/>
    <property type="match status" value="1"/>
</dbReference>
<dbReference type="PROSITE" id="PS50005">
    <property type="entry name" value="TPR"/>
    <property type="match status" value="4"/>
</dbReference>
<dbReference type="OrthoDB" id="10052415at2759"/>
<dbReference type="InterPro" id="IPR019734">
    <property type="entry name" value="TPR_rpt"/>
</dbReference>
<feature type="repeat" description="TPR" evidence="3">
    <location>
        <begin position="437"/>
        <end position="470"/>
    </location>
</feature>
<proteinExistence type="predicted"/>
<feature type="region of interest" description="Disordered" evidence="5">
    <location>
        <begin position="1095"/>
        <end position="1121"/>
    </location>
</feature>
<feature type="repeat" description="TPR" evidence="3">
    <location>
        <begin position="395"/>
        <end position="428"/>
    </location>
</feature>
<dbReference type="InterPro" id="IPR011990">
    <property type="entry name" value="TPR-like_helical_dom_sf"/>
</dbReference>
<evidence type="ECO:0000256" key="4">
    <source>
        <dbReference type="SAM" id="Coils"/>
    </source>
</evidence>
<keyword evidence="2 3" id="KW-0802">TPR repeat</keyword>
<gene>
    <name evidence="6" type="ORF">GPM918_LOCUS25775</name>
    <name evidence="7" type="ORF">SRO942_LOCUS25817</name>
</gene>
<accession>A0A814ZLL1</accession>
<evidence type="ECO:0000256" key="2">
    <source>
        <dbReference type="ARBA" id="ARBA00022803"/>
    </source>
</evidence>
<sequence length="1628" mass="187904">MLNVASQDADECSVQKIQGQIKKLSEAINKATQDSSTGVDVKNEIKDNISSLQNTIEKFKIMIDNLSSNVDQKNTTKLQTIVQKLEKKSQKTSLELRQDWSLQKLYAELFKMSYSRSLTSLEEQLRPEKRGDEEPNFRNAIWWYSCDKASIYYQINSILRLENFELLMSYRYYLSDLCRMIETIFNNTKKTNQKGTTLYRQLITMNGFVSTTTDIGIAEGYARNQFVPPGAVSVLFEIKYNPKKQCTAFADIENISFHPEEKEALFSMGSAFAIDRIDAPLPSESFYRIKLTASDLDKTIVNDMKSKVEQSSASGLSMLLARYLIELGEYRAVKKYLNSLLNCDILMDDPSIASAFNCMGMIYSRQGLYADALKYFKQALNHQTRLEYSNNNALAEIHNNIGEAYVNLSYFDEALEVFKEAKQTQMREPLSTRQHLASIHSNIGYAYYKKKDYDSAEKSFTTANDLYSSKTSRKLAYDALEQRLMEANLNLKYGNLLSVKRQFEKADEQYDKAIKTYQTLLTETDPKLMKAHTDCIVEYARTRAYNKVIEKYENGLSDLLQKYESKAFEVTTTTDLKILNNLYYLIGACYAATEQYDKAIQSWKSGYICKRKNHIDQLLRATSDDDVNDEDLSDLLYFIHKSFRKVSENWTQDNGLVYFFSKQYEKAKIELEQTKNSDKIDLLLLADLYTQLNLHNLAIENYENALSKMNVTKTDPIVTEIYLSMAQSETGLEKLQENEKHFRIKESDNRTVSMKVVINDQLAKCYLEKANRDVALQILYAKARAIAEHSIALKSQNFSQYHPSIATNYSLIAETYLGENNYKQAIEMYQKAIEIQQLNLPMDHRDIKQSYFKMGNTFCKMYKLNDAVEKYQFAIEDGASSLLNAIMYSTKAELLAEQKDYLSAADEEMKSCAILEEQLPKDLVGIAEATFMDTSLDDLKSLINNRVQLSDIRSFATFLADLSYIYLKEGYIKFKQASDECQAMYQEALNLQLKIILFQNSDEDVTTKIYQTLGFVNATNDINDEALLNYFHAMDNDSNYVIHWKLVNLYEEEERYSMALSHCKHLLRCTETIQDTQNVIKDKIEFLTNKVEAEDYDEEETFDEDRESSDGESVASADSLAKDTHSINSNDRFLSPNSSLANTYYLLQDYPRALDYYQKDIKHRTKKLSQKPLLIKCKVDSDNMWLFLIELFTKQISQIKQSKRIDSHESMTYEFLGDLYTRCAEIAVKITSYSDAVYSYANALQLYTNYYFEQNSKSVSIFDKLSRKGVLSVTDITNFYEIIPDVNREYKTWIKLKMILLEHELAKDNDEFEHIIQMCFTCKQDLDLSGHSDLMIDATLNYVILKICKEKYGYDDGMKIIKKLKIDEQNLPIYDVIVLYRLMVDFIVELINKNYDDIDEEEAEQDEDEGGNDEDEGGNDEDEGGNDEDLKTVEKYKQLLFQQISKAVTPVHTKDSRMFQTFLVDDNTDATSVFLCIGDILTNIGAYNLAAAYWENIRWEKEQMLSTPILNIILSKQSNVALIYNEMKRMETDLARCLTSIAQSYDKYGGFSEKYGDELCRNQSGQEDDTEVVGWYTTAKAMFDIADSLYKKLGINVNESHRNLLEKKIMARAELIVAENNSEQLEIF</sequence>
<feature type="compositionally biased region" description="Acidic residues" evidence="5">
    <location>
        <begin position="1400"/>
        <end position="1427"/>
    </location>
</feature>
<comment type="caution">
    <text evidence="6">The sequence shown here is derived from an EMBL/GenBank/DDBJ whole genome shotgun (WGS) entry which is preliminary data.</text>
</comment>
<dbReference type="Proteomes" id="UP000681722">
    <property type="component" value="Unassembled WGS sequence"/>
</dbReference>
<feature type="coiled-coil region" evidence="4">
    <location>
        <begin position="14"/>
        <end position="69"/>
    </location>
</feature>
<keyword evidence="1" id="KW-0677">Repeat</keyword>
<dbReference type="PROSITE" id="PS51996">
    <property type="entry name" value="TR_MART"/>
    <property type="match status" value="1"/>
</dbReference>
<keyword evidence="8" id="KW-1185">Reference proteome</keyword>
<evidence type="ECO:0000256" key="3">
    <source>
        <dbReference type="PROSITE-ProRule" id="PRU00339"/>
    </source>
</evidence>
<evidence type="ECO:0008006" key="9">
    <source>
        <dbReference type="Google" id="ProtNLM"/>
    </source>
</evidence>
<dbReference type="Pfam" id="PF13424">
    <property type="entry name" value="TPR_12"/>
    <property type="match status" value="2"/>
</dbReference>
<name>A0A814ZLL1_9BILA</name>
<dbReference type="Gene3D" id="1.25.40.10">
    <property type="entry name" value="Tetratricopeptide repeat domain"/>
    <property type="match status" value="4"/>
</dbReference>
<evidence type="ECO:0000313" key="8">
    <source>
        <dbReference type="Proteomes" id="UP000663829"/>
    </source>
</evidence>
<feature type="repeat" description="TPR" evidence="3">
    <location>
        <begin position="806"/>
        <end position="839"/>
    </location>
</feature>
<protein>
    <recommendedName>
        <fullName evidence="9">Mono(ADP-ribosyl)transferase</fullName>
    </recommendedName>
</protein>
<feature type="compositionally biased region" description="Acidic residues" evidence="5">
    <location>
        <begin position="1095"/>
        <end position="1107"/>
    </location>
</feature>
<dbReference type="SUPFAM" id="SSF48452">
    <property type="entry name" value="TPR-like"/>
    <property type="match status" value="3"/>
</dbReference>
<evidence type="ECO:0000256" key="1">
    <source>
        <dbReference type="ARBA" id="ARBA00022737"/>
    </source>
</evidence>
<dbReference type="EMBL" id="CAJNOQ010010122">
    <property type="protein sequence ID" value="CAF1243511.1"/>
    <property type="molecule type" value="Genomic_DNA"/>
</dbReference>
<dbReference type="PANTHER" id="PTHR45641:SF19">
    <property type="entry name" value="NEPHROCYSTIN-3"/>
    <property type="match status" value="1"/>
</dbReference>